<accession>A0ABW6N010</accession>
<evidence type="ECO:0000313" key="7">
    <source>
        <dbReference type="Proteomes" id="UP001601422"/>
    </source>
</evidence>
<dbReference type="RefSeq" id="WP_362049571.1">
    <property type="nucleotide sequence ID" value="NZ_JBEXVS010000077.1"/>
</dbReference>
<dbReference type="Pfam" id="PF00009">
    <property type="entry name" value="GTP_EFTU"/>
    <property type="match status" value="1"/>
</dbReference>
<dbReference type="EMBL" id="JBIAJP010000007">
    <property type="protein sequence ID" value="MFF0006621.1"/>
    <property type="molecule type" value="Genomic_DNA"/>
</dbReference>
<evidence type="ECO:0000259" key="5">
    <source>
        <dbReference type="PROSITE" id="PS51722"/>
    </source>
</evidence>
<keyword evidence="3" id="KW-0648">Protein biosynthesis</keyword>
<evidence type="ECO:0000256" key="1">
    <source>
        <dbReference type="ARBA" id="ARBA00004496"/>
    </source>
</evidence>
<protein>
    <submittedName>
        <fullName evidence="6">Selenocysteine-specific translation elongation factor</fullName>
    </submittedName>
</protein>
<keyword evidence="4" id="KW-0342">GTP-binding</keyword>
<organism evidence="6 7">
    <name type="scientific">Streptomyces tibetensis</name>
    <dbReference type="NCBI Taxonomy" id="2382123"/>
    <lineage>
        <taxon>Bacteria</taxon>
        <taxon>Bacillati</taxon>
        <taxon>Actinomycetota</taxon>
        <taxon>Actinomycetes</taxon>
        <taxon>Kitasatosporales</taxon>
        <taxon>Streptomycetaceae</taxon>
        <taxon>Streptomyces</taxon>
    </lineage>
</organism>
<dbReference type="Gene3D" id="1.10.10.2770">
    <property type="match status" value="1"/>
</dbReference>
<dbReference type="InterPro" id="IPR009000">
    <property type="entry name" value="Transl_B-barrel_sf"/>
</dbReference>
<dbReference type="NCBIfam" id="TIGR00475">
    <property type="entry name" value="selB"/>
    <property type="match status" value="1"/>
</dbReference>
<dbReference type="PROSITE" id="PS51722">
    <property type="entry name" value="G_TR_2"/>
    <property type="match status" value="1"/>
</dbReference>
<reference evidence="6 7" key="1">
    <citation type="submission" date="2024-10" db="EMBL/GenBank/DDBJ databases">
        <title>The Natural Products Discovery Center: Release of the First 8490 Sequenced Strains for Exploring Actinobacteria Biosynthetic Diversity.</title>
        <authorList>
            <person name="Kalkreuter E."/>
            <person name="Kautsar S.A."/>
            <person name="Yang D."/>
            <person name="Bader C.D."/>
            <person name="Teijaro C.N."/>
            <person name="Fluegel L."/>
            <person name="Davis C.M."/>
            <person name="Simpson J.R."/>
            <person name="Lauterbach L."/>
            <person name="Steele A.D."/>
            <person name="Gui C."/>
            <person name="Meng S."/>
            <person name="Li G."/>
            <person name="Viehrig K."/>
            <person name="Ye F."/>
            <person name="Su P."/>
            <person name="Kiefer A.F."/>
            <person name="Nichols A."/>
            <person name="Cepeda A.J."/>
            <person name="Yan W."/>
            <person name="Fan B."/>
            <person name="Jiang Y."/>
            <person name="Adhikari A."/>
            <person name="Zheng C.-J."/>
            <person name="Schuster L."/>
            <person name="Cowan T.M."/>
            <person name="Smanski M.J."/>
            <person name="Chevrette M.G."/>
            <person name="De Carvalho L.P.S."/>
            <person name="Shen B."/>
        </authorList>
    </citation>
    <scope>NUCLEOTIDE SEQUENCE [LARGE SCALE GENOMIC DNA]</scope>
    <source>
        <strain evidence="6 7">NPDC005497</strain>
    </source>
</reference>
<dbReference type="InterPro" id="IPR027417">
    <property type="entry name" value="P-loop_NTPase"/>
</dbReference>
<dbReference type="PANTHER" id="PTHR43721:SF22">
    <property type="entry name" value="ELONGATION FACTOR TU, MITOCHONDRIAL"/>
    <property type="match status" value="1"/>
</dbReference>
<dbReference type="PROSITE" id="PS00301">
    <property type="entry name" value="G_TR_1"/>
    <property type="match status" value="1"/>
</dbReference>
<dbReference type="Gene3D" id="3.40.50.300">
    <property type="entry name" value="P-loop containing nucleotide triphosphate hydrolases"/>
    <property type="match status" value="1"/>
</dbReference>
<dbReference type="SUPFAM" id="SSF46785">
    <property type="entry name" value="Winged helix' DNA-binding domain"/>
    <property type="match status" value="1"/>
</dbReference>
<dbReference type="Pfam" id="PF09107">
    <property type="entry name" value="WHD_3rd_SelB"/>
    <property type="match status" value="1"/>
</dbReference>
<feature type="domain" description="Tr-type G" evidence="5">
    <location>
        <begin position="1"/>
        <end position="168"/>
    </location>
</feature>
<dbReference type="InterPro" id="IPR036388">
    <property type="entry name" value="WH-like_DNA-bd_sf"/>
</dbReference>
<dbReference type="SUPFAM" id="SSF52540">
    <property type="entry name" value="P-loop containing nucleoside triphosphate hydrolases"/>
    <property type="match status" value="1"/>
</dbReference>
<evidence type="ECO:0000256" key="4">
    <source>
        <dbReference type="ARBA" id="ARBA00023134"/>
    </source>
</evidence>
<dbReference type="InterPro" id="IPR004535">
    <property type="entry name" value="Transl_elong_SelB"/>
</dbReference>
<dbReference type="GO" id="GO:0003746">
    <property type="term" value="F:translation elongation factor activity"/>
    <property type="evidence" value="ECO:0007669"/>
    <property type="project" value="UniProtKB-KW"/>
</dbReference>
<dbReference type="Gene3D" id="1.10.10.10">
    <property type="entry name" value="Winged helix-like DNA-binding domain superfamily/Winged helix DNA-binding domain"/>
    <property type="match status" value="1"/>
</dbReference>
<keyword evidence="7" id="KW-1185">Reference proteome</keyword>
<evidence type="ECO:0000313" key="6">
    <source>
        <dbReference type="EMBL" id="MFF0006621.1"/>
    </source>
</evidence>
<proteinExistence type="predicted"/>
<gene>
    <name evidence="6" type="primary">selB</name>
    <name evidence="6" type="ORF">ACFYQT_24665</name>
</gene>
<dbReference type="InterPro" id="IPR036390">
    <property type="entry name" value="WH_DNA-bd_sf"/>
</dbReference>
<dbReference type="SUPFAM" id="SSF50447">
    <property type="entry name" value="Translation proteins"/>
    <property type="match status" value="1"/>
</dbReference>
<keyword evidence="6" id="KW-0251">Elongation factor</keyword>
<dbReference type="InterPro" id="IPR000795">
    <property type="entry name" value="T_Tr_GTP-bd_dom"/>
</dbReference>
<keyword evidence="2" id="KW-0963">Cytoplasm</keyword>
<dbReference type="Proteomes" id="UP001601422">
    <property type="component" value="Unassembled WGS sequence"/>
</dbReference>
<evidence type="ECO:0000256" key="2">
    <source>
        <dbReference type="ARBA" id="ARBA00022490"/>
    </source>
</evidence>
<comment type="caution">
    <text evidence="6">The sequence shown here is derived from an EMBL/GenBank/DDBJ whole genome shotgun (WGS) entry which is preliminary data.</text>
</comment>
<keyword evidence="4" id="KW-0547">Nucleotide-binding</keyword>
<sequence length="590" mass="62525">MRVIATAGHVDHGKTALLRALTGMETDRLPEERRRGMTIDLGYAWTTLPGGETAAFVDVPGHERFLTTMLAGVGPAPAALLTVAADGGWARQTEEHLAVLDALDVRYGVLAVTRADLADPAPAVAQAREHLAGTSLADVDIVETSAVTGYGMGTLRDTCARMVARVPAPDPGRPARLWVDRVFTVPGAGTVVTGTLGSGSISVGDELRIASTGRTLRVRSMQCLKATVSGAAAVSRVALNLRGSACSSVRRGQALIGPEGWTVTGELDVRLTRLVERLPKELVFHLGSAAIPVRARHLGPDTARLGLAHPIAVHQGERGVIRAPGNRKIIIGAVVLDVLPPPLDRRGAAAARGVALADVPDIPEPALEVERLGAVTRSRLLATGVLPPGSEPALDAVTVGDWLVHTRQWDTWRTRLCQVTDEWAREHPLAPGISRETAVRELALPDPGLLDALVGEAGLVHDATGVHRAGARPAFPQAVERAMRSVRDRLTETPFGAPSVDELLSLGLTERHVAAAARNGLLLRLPGSVVLLPDAPQRARQRLSALSGPFTLSQARQALGTTRRVAVPLLELMDRTGLTRRIDATHRQCT</sequence>
<dbReference type="InterPro" id="IPR015191">
    <property type="entry name" value="SelB_WHD4"/>
</dbReference>
<dbReference type="Gene3D" id="2.40.30.10">
    <property type="entry name" value="Translation factors"/>
    <property type="match status" value="1"/>
</dbReference>
<evidence type="ECO:0000256" key="3">
    <source>
        <dbReference type="ARBA" id="ARBA00022917"/>
    </source>
</evidence>
<name>A0ABW6N010_9ACTN</name>
<dbReference type="CDD" id="cd04171">
    <property type="entry name" value="SelB"/>
    <property type="match status" value="1"/>
</dbReference>
<comment type="subcellular location">
    <subcellularLocation>
        <location evidence="1">Cytoplasm</location>
    </subcellularLocation>
</comment>
<dbReference type="InterPro" id="IPR050055">
    <property type="entry name" value="EF-Tu_GTPase"/>
</dbReference>
<dbReference type="PANTHER" id="PTHR43721">
    <property type="entry name" value="ELONGATION FACTOR TU-RELATED"/>
    <property type="match status" value="1"/>
</dbReference>
<dbReference type="InterPro" id="IPR031157">
    <property type="entry name" value="G_TR_CS"/>
</dbReference>